<proteinExistence type="predicted"/>
<reference evidence="3" key="1">
    <citation type="submission" date="2021-02" db="EMBL/GenBank/DDBJ databases">
        <authorList>
            <person name="Nowell W R."/>
        </authorList>
    </citation>
    <scope>NUCLEOTIDE SEQUENCE</scope>
</reference>
<dbReference type="Proteomes" id="UP000663823">
    <property type="component" value="Unassembled WGS sequence"/>
</dbReference>
<dbReference type="Proteomes" id="UP000663836">
    <property type="component" value="Unassembled WGS sequence"/>
</dbReference>
<dbReference type="Proteomes" id="UP000663882">
    <property type="component" value="Unassembled WGS sequence"/>
</dbReference>
<gene>
    <name evidence="6" type="ORF">FNK824_LOCUS29322</name>
    <name evidence="5" type="ORF">JBS370_LOCUS20065</name>
    <name evidence="2" type="ORF">JXQ802_LOCUS18304</name>
    <name evidence="4" type="ORF">OTI717_LOCUS22066</name>
    <name evidence="1" type="ORF">RFH988_LOCUS12590</name>
    <name evidence="3" type="ORF">ZHD862_LOCUS24229</name>
</gene>
<dbReference type="EMBL" id="CAJNOT010001629">
    <property type="protein sequence ID" value="CAF1228240.1"/>
    <property type="molecule type" value="Genomic_DNA"/>
</dbReference>
<dbReference type="Proteomes" id="UP000663870">
    <property type="component" value="Unassembled WGS sequence"/>
</dbReference>
<evidence type="ECO:0000313" key="2">
    <source>
        <dbReference type="EMBL" id="CAF1083438.1"/>
    </source>
</evidence>
<accession>A0A814YE33</accession>
<evidence type="ECO:0000313" key="6">
    <source>
        <dbReference type="EMBL" id="CAF4062275.1"/>
    </source>
</evidence>
<evidence type="ECO:0000313" key="5">
    <source>
        <dbReference type="EMBL" id="CAF3885235.1"/>
    </source>
</evidence>
<evidence type="ECO:0000313" key="1">
    <source>
        <dbReference type="EMBL" id="CAF0970226.1"/>
    </source>
</evidence>
<evidence type="ECO:0000313" key="3">
    <source>
        <dbReference type="EMBL" id="CAF1228240.1"/>
    </source>
</evidence>
<evidence type="ECO:0000313" key="4">
    <source>
        <dbReference type="EMBL" id="CAF3868061.1"/>
    </source>
</evidence>
<dbReference type="AlphaFoldDB" id="A0A814YE33"/>
<name>A0A814YE33_9BILA</name>
<protein>
    <submittedName>
        <fullName evidence="3">Uncharacterized protein</fullName>
    </submittedName>
</protein>
<dbReference type="EMBL" id="CAJOBD010002480">
    <property type="protein sequence ID" value="CAF3885235.1"/>
    <property type="molecule type" value="Genomic_DNA"/>
</dbReference>
<dbReference type="EMBL" id="CAJNOL010000478">
    <property type="protein sequence ID" value="CAF1083438.1"/>
    <property type="molecule type" value="Genomic_DNA"/>
</dbReference>
<dbReference type="Proteomes" id="UP000663864">
    <property type="component" value="Unassembled WGS sequence"/>
</dbReference>
<dbReference type="EMBL" id="CAJNOO010000528">
    <property type="protein sequence ID" value="CAF0970226.1"/>
    <property type="molecule type" value="Genomic_DNA"/>
</dbReference>
<comment type="caution">
    <text evidence="3">The sequence shown here is derived from an EMBL/GenBank/DDBJ whole genome shotgun (WGS) entry which is preliminary data.</text>
</comment>
<evidence type="ECO:0000313" key="8">
    <source>
        <dbReference type="Proteomes" id="UP000663870"/>
    </source>
</evidence>
<evidence type="ECO:0000313" key="7">
    <source>
        <dbReference type="Proteomes" id="UP000663864"/>
    </source>
</evidence>
<organism evidence="3 7">
    <name type="scientific">Rotaria sordida</name>
    <dbReference type="NCBI Taxonomy" id="392033"/>
    <lineage>
        <taxon>Eukaryota</taxon>
        <taxon>Metazoa</taxon>
        <taxon>Spiralia</taxon>
        <taxon>Gnathifera</taxon>
        <taxon>Rotifera</taxon>
        <taxon>Eurotatoria</taxon>
        <taxon>Bdelloidea</taxon>
        <taxon>Philodinida</taxon>
        <taxon>Philodinidae</taxon>
        <taxon>Rotaria</taxon>
    </lineage>
</organism>
<dbReference type="EMBL" id="CAJOAX010003694">
    <property type="protein sequence ID" value="CAF3868061.1"/>
    <property type="molecule type" value="Genomic_DNA"/>
</dbReference>
<dbReference type="Proteomes" id="UP000663874">
    <property type="component" value="Unassembled WGS sequence"/>
</dbReference>
<keyword evidence="8" id="KW-1185">Reference proteome</keyword>
<dbReference type="EMBL" id="CAJOBE010008476">
    <property type="protein sequence ID" value="CAF4062275.1"/>
    <property type="molecule type" value="Genomic_DNA"/>
</dbReference>
<sequence>MEDQTTLNPVPRFDEYSWKETKTNNGTSAIIVNASISSELPYEKRNITVKLGTNIQSKVFNVPLESVTFAFDGLDPEPKEYPLQITFMLVDYTIDHRFTAINMINEIVKTTAHNMGNKQFLYHSLFLIVSITFVLL</sequence>